<evidence type="ECO:0000313" key="1">
    <source>
        <dbReference type="EMBL" id="EPS74638.1"/>
    </source>
</evidence>
<comment type="caution">
    <text evidence="1">The sequence shown here is derived from an EMBL/GenBank/DDBJ whole genome shotgun (WGS) entry which is preliminary data.</text>
</comment>
<proteinExistence type="predicted"/>
<organism evidence="1 2">
    <name type="scientific">Genlisea aurea</name>
    <dbReference type="NCBI Taxonomy" id="192259"/>
    <lineage>
        <taxon>Eukaryota</taxon>
        <taxon>Viridiplantae</taxon>
        <taxon>Streptophyta</taxon>
        <taxon>Embryophyta</taxon>
        <taxon>Tracheophyta</taxon>
        <taxon>Spermatophyta</taxon>
        <taxon>Magnoliopsida</taxon>
        <taxon>eudicotyledons</taxon>
        <taxon>Gunneridae</taxon>
        <taxon>Pentapetalae</taxon>
        <taxon>asterids</taxon>
        <taxon>lamiids</taxon>
        <taxon>Lamiales</taxon>
        <taxon>Lentibulariaceae</taxon>
        <taxon>Genlisea</taxon>
    </lineage>
</organism>
<dbReference type="EMBL" id="AUSU01000018">
    <property type="protein sequence ID" value="EPS74638.1"/>
    <property type="molecule type" value="Genomic_DNA"/>
</dbReference>
<dbReference type="AlphaFoldDB" id="S8EF47"/>
<protein>
    <submittedName>
        <fullName evidence="1">Uncharacterized protein</fullName>
    </submittedName>
</protein>
<evidence type="ECO:0000313" key="2">
    <source>
        <dbReference type="Proteomes" id="UP000015453"/>
    </source>
</evidence>
<gene>
    <name evidence="1" type="ORF">M569_00117</name>
</gene>
<reference evidence="1 2" key="1">
    <citation type="journal article" date="2013" name="BMC Genomics">
        <title>The miniature genome of a carnivorous plant Genlisea aurea contains a low number of genes and short non-coding sequences.</title>
        <authorList>
            <person name="Leushkin E.V."/>
            <person name="Sutormin R.A."/>
            <person name="Nabieva E.R."/>
            <person name="Penin A.A."/>
            <person name="Kondrashov A.S."/>
            <person name="Logacheva M.D."/>
        </authorList>
    </citation>
    <scope>NUCLEOTIDE SEQUENCE [LARGE SCALE GENOMIC DNA]</scope>
</reference>
<sequence>MELKFALDYHALSKAQRFSSSIKHAITELNPLNSTEFHSRKERNRSASAIRAAPEGGSLPLQSLQHWSPYFAYFLIKSKASYIPGLRTLSSAYGILIRASLSLTCDWQKHSTTNAGPNGTYRMNYRGYDQQVEGCLFLSLNRSTENRINRGELPGYALIGLPGGKEVDYEGGSGLLDRRLIRPSE</sequence>
<name>S8EF47_9LAMI</name>
<accession>S8EF47</accession>
<keyword evidence="2" id="KW-1185">Reference proteome</keyword>
<dbReference type="Proteomes" id="UP000015453">
    <property type="component" value="Unassembled WGS sequence"/>
</dbReference>